<comment type="caution">
    <text evidence="3">The sequence shown here is derived from an EMBL/GenBank/DDBJ whole genome shotgun (WGS) entry which is preliminary data.</text>
</comment>
<evidence type="ECO:0000313" key="4">
    <source>
        <dbReference type="Proteomes" id="UP000619761"/>
    </source>
</evidence>
<dbReference type="EMBL" id="BMYZ01000001">
    <property type="protein sequence ID" value="GGY64139.1"/>
    <property type="molecule type" value="Genomic_DNA"/>
</dbReference>
<name>A0ABQ3AR29_9GAMM</name>
<dbReference type="PANTHER" id="PTHR10907">
    <property type="entry name" value="REGUCALCIN"/>
    <property type="match status" value="1"/>
</dbReference>
<dbReference type="PANTHER" id="PTHR10907:SF47">
    <property type="entry name" value="REGUCALCIN"/>
    <property type="match status" value="1"/>
</dbReference>
<dbReference type="SUPFAM" id="SSF63829">
    <property type="entry name" value="Calcium-dependent phosphotriesterase"/>
    <property type="match status" value="1"/>
</dbReference>
<feature type="domain" description="SMP-30/Gluconolactonase/LRE-like region" evidence="2">
    <location>
        <begin position="16"/>
        <end position="260"/>
    </location>
</feature>
<dbReference type="InterPro" id="IPR011042">
    <property type="entry name" value="6-blade_b-propeller_TolB-like"/>
</dbReference>
<evidence type="ECO:0000256" key="1">
    <source>
        <dbReference type="ARBA" id="ARBA00008853"/>
    </source>
</evidence>
<evidence type="ECO:0000313" key="3">
    <source>
        <dbReference type="EMBL" id="GGY64139.1"/>
    </source>
</evidence>
<sequence length="298" mass="33220">MTSYELIDQIPCANILGEGVQWNHRDQAVWWTDIKSNKIFRYHLASKQLQSWSTPEAVGCFTFCESDERILLALASGFAWFDKTTGELEWLAKPEAHLTGNRLNDGRVDRQGRFWAGSIVEQRNTLEQCAGLFCLDTAGQSSQHLTGLAISNSLCWSLDSKKLYHADSPSHQIKVYDFDAQTGTLGEGIVFVQTSDQVEPDGSTIDAEGYLWNAEWGGSRLVRYNAQGEETFELKTIVSQPTCMAFGGEEMNLLFVTSARIGLSDQALAAQPNAGNLFIYRTNFKGVNECWYKASASQ</sequence>
<proteinExistence type="inferred from homology"/>
<comment type="similarity">
    <text evidence="1">Belongs to the SMP-30/CGR1 family.</text>
</comment>
<organism evidence="3 4">
    <name type="scientific">Cellvibrio zantedeschiae</name>
    <dbReference type="NCBI Taxonomy" id="1237077"/>
    <lineage>
        <taxon>Bacteria</taxon>
        <taxon>Pseudomonadati</taxon>
        <taxon>Pseudomonadota</taxon>
        <taxon>Gammaproteobacteria</taxon>
        <taxon>Cellvibrionales</taxon>
        <taxon>Cellvibrionaceae</taxon>
        <taxon>Cellvibrio</taxon>
    </lineage>
</organism>
<dbReference type="PRINTS" id="PR01790">
    <property type="entry name" value="SMP30FAMILY"/>
</dbReference>
<accession>A0ABQ3AR29</accession>
<dbReference type="Pfam" id="PF08450">
    <property type="entry name" value="SGL"/>
    <property type="match status" value="1"/>
</dbReference>
<dbReference type="Proteomes" id="UP000619761">
    <property type="component" value="Unassembled WGS sequence"/>
</dbReference>
<dbReference type="Gene3D" id="2.120.10.30">
    <property type="entry name" value="TolB, C-terminal domain"/>
    <property type="match status" value="1"/>
</dbReference>
<keyword evidence="4" id="KW-1185">Reference proteome</keyword>
<protein>
    <recommendedName>
        <fullName evidence="2">SMP-30/Gluconolactonase/LRE-like region domain-containing protein</fullName>
    </recommendedName>
</protein>
<evidence type="ECO:0000259" key="2">
    <source>
        <dbReference type="Pfam" id="PF08450"/>
    </source>
</evidence>
<dbReference type="RefSeq" id="WP_189415756.1">
    <property type="nucleotide sequence ID" value="NZ_BMYZ01000001.1"/>
</dbReference>
<reference evidence="4" key="1">
    <citation type="journal article" date="2019" name="Int. J. Syst. Evol. Microbiol.">
        <title>The Global Catalogue of Microorganisms (GCM) 10K type strain sequencing project: providing services to taxonomists for standard genome sequencing and annotation.</title>
        <authorList>
            <consortium name="The Broad Institute Genomics Platform"/>
            <consortium name="The Broad Institute Genome Sequencing Center for Infectious Disease"/>
            <person name="Wu L."/>
            <person name="Ma J."/>
        </authorList>
    </citation>
    <scope>NUCLEOTIDE SEQUENCE [LARGE SCALE GENOMIC DNA]</scope>
    <source>
        <strain evidence="4">KCTC 32239</strain>
    </source>
</reference>
<dbReference type="InterPro" id="IPR005511">
    <property type="entry name" value="SMP-30"/>
</dbReference>
<gene>
    <name evidence="3" type="ORF">GCM10011613_04850</name>
</gene>
<dbReference type="InterPro" id="IPR013658">
    <property type="entry name" value="SGL"/>
</dbReference>